<dbReference type="AlphaFoldDB" id="A0A1X7R6B4"/>
<evidence type="ECO:0000256" key="1">
    <source>
        <dbReference type="SAM" id="MobiDB-lite"/>
    </source>
</evidence>
<dbReference type="OrthoDB" id="4040458at2759"/>
<evidence type="ECO:0000313" key="3">
    <source>
        <dbReference type="Proteomes" id="UP000196158"/>
    </source>
</evidence>
<feature type="compositionally biased region" description="Basic and acidic residues" evidence="1">
    <location>
        <begin position="54"/>
        <end position="76"/>
    </location>
</feature>
<keyword evidence="3" id="KW-1185">Reference proteome</keyword>
<sequence>MNHIDNDFAPIRKSNITVKFDDIIHDVKTNHHQMSILKNISLVYGTKMSQSKRNAIESRRRSSESPLKKKKIDKNLRSDQEKVLSPDLFTNKNKETEVLPPFLEPNFTLKKRNSIKIPLFSTKRYTKTSPKKNTIIKRKQNIPLFSLKNSSNKFVKKLKLDLLNKLSPRSSCSPPSYFSETDKILTKIVDSTLEGAPFDKPIALCGPYSYSYGLFERIFKRECQKYNFQYVKVTLPPLPLENNQNSRYNNCEVLFAKMKIQFPNEMMKESFQGRHHEMFNIRQVMRTLANVINISNQDIEHKYIILFSSTDARYLESSVMRSRWELITNFIVSAKLPAVMVCFDHLIENSPSESTLLENSTVIDVPKLHSLPNFISELSSILYYESTSTSDVEFCKLWNEEMSNYLNNKNSMLYKEVEKIFLSGEGPLNCVKLIVAKIIYCNDLPSVFKMLREDIKHNVQT</sequence>
<organism evidence="2 3">
    <name type="scientific">Maudiozyma saulgeensis</name>
    <dbReference type="NCBI Taxonomy" id="1789683"/>
    <lineage>
        <taxon>Eukaryota</taxon>
        <taxon>Fungi</taxon>
        <taxon>Dikarya</taxon>
        <taxon>Ascomycota</taxon>
        <taxon>Saccharomycotina</taxon>
        <taxon>Saccharomycetes</taxon>
        <taxon>Saccharomycetales</taxon>
        <taxon>Saccharomycetaceae</taxon>
        <taxon>Maudiozyma</taxon>
    </lineage>
</organism>
<feature type="region of interest" description="Disordered" evidence="1">
    <location>
        <begin position="49"/>
        <end position="76"/>
    </location>
</feature>
<accession>A0A1X7R6B4</accession>
<name>A0A1X7R6B4_9SACH</name>
<gene>
    <name evidence="2" type="ORF">KASA_0L00176G</name>
</gene>
<evidence type="ECO:0000313" key="2">
    <source>
        <dbReference type="EMBL" id="SMN21009.1"/>
    </source>
</evidence>
<dbReference type="Proteomes" id="UP000196158">
    <property type="component" value="Unassembled WGS sequence"/>
</dbReference>
<dbReference type="EMBL" id="FXLY01000007">
    <property type="protein sequence ID" value="SMN21009.1"/>
    <property type="molecule type" value="Genomic_DNA"/>
</dbReference>
<proteinExistence type="predicted"/>
<reference evidence="2 3" key="1">
    <citation type="submission" date="2017-04" db="EMBL/GenBank/DDBJ databases">
        <authorList>
            <person name="Afonso C.L."/>
            <person name="Miller P.J."/>
            <person name="Scott M.A."/>
            <person name="Spackman E."/>
            <person name="Goraichik I."/>
            <person name="Dimitrov K.M."/>
            <person name="Suarez D.L."/>
            <person name="Swayne D.E."/>
        </authorList>
    </citation>
    <scope>NUCLEOTIDE SEQUENCE [LARGE SCALE GENOMIC DNA]</scope>
</reference>
<protein>
    <submittedName>
        <fullName evidence="2">Similar to Saccharomyces cerevisiae YLR453C RIF2 Protein that binds to the Rap1p C-terminus and acts synergistically with Rif1p to help control telomere length and establish telomeric silencing</fullName>
    </submittedName>
</protein>